<dbReference type="Proteomes" id="UP001221757">
    <property type="component" value="Unassembled WGS sequence"/>
</dbReference>
<accession>A0AAD7GIX6</accession>
<dbReference type="EMBL" id="JARKIE010000059">
    <property type="protein sequence ID" value="KAJ7691271.1"/>
    <property type="molecule type" value="Genomic_DNA"/>
</dbReference>
<sequence>MSDSEDSGVHLDSSPPECPSYTCEPQWARFLFEEVCHVCDSESPLEHDFLSDPIWWEFGARYCSECCNDQILVDKLPKTLTGGGRDNERRWSGIFPRAANGSYLVKDIDEFMVKQSGNAATNAALMQERREQTEIISDEMDERYPRGSQGRGVQQETLDGLREPIISSKFREAGWGHLIGDATYSLRYYNDLVSIPQPLTDTEWKRIGPKLIAALEAIVKGTLTENLTFPPRIGDVGLIPEVRAVLESDLKAMLTPEDLEAALAPQPPELLARWSNAFGEKLWDHTRTVLGFPDDSARAGDPFGHALAYFTCANGCCQGHFTGLRKLCPRVLYGYDPYTVDSLFSLQRGRRVLEDVVKPYGKDPQITTCAEMDAAPGKLCCMRCKMANQPTSWRDAPAHSAKFHEKWTTLNPRWEVEVEPES</sequence>
<reference evidence="1" key="1">
    <citation type="submission" date="2023-03" db="EMBL/GenBank/DDBJ databases">
        <title>Massive genome expansion in bonnet fungi (Mycena s.s.) driven by repeated elements and novel gene families across ecological guilds.</title>
        <authorList>
            <consortium name="Lawrence Berkeley National Laboratory"/>
            <person name="Harder C.B."/>
            <person name="Miyauchi S."/>
            <person name="Viragh M."/>
            <person name="Kuo A."/>
            <person name="Thoen E."/>
            <person name="Andreopoulos B."/>
            <person name="Lu D."/>
            <person name="Skrede I."/>
            <person name="Drula E."/>
            <person name="Henrissat B."/>
            <person name="Morin E."/>
            <person name="Kohler A."/>
            <person name="Barry K."/>
            <person name="LaButti K."/>
            <person name="Morin E."/>
            <person name="Salamov A."/>
            <person name="Lipzen A."/>
            <person name="Mereny Z."/>
            <person name="Hegedus B."/>
            <person name="Baldrian P."/>
            <person name="Stursova M."/>
            <person name="Weitz H."/>
            <person name="Taylor A."/>
            <person name="Grigoriev I.V."/>
            <person name="Nagy L.G."/>
            <person name="Martin F."/>
            <person name="Kauserud H."/>
        </authorList>
    </citation>
    <scope>NUCLEOTIDE SEQUENCE</scope>
    <source>
        <strain evidence="1">CBHHK067</strain>
    </source>
</reference>
<evidence type="ECO:0000313" key="2">
    <source>
        <dbReference type="Proteomes" id="UP001221757"/>
    </source>
</evidence>
<dbReference type="AlphaFoldDB" id="A0AAD7GIX6"/>
<gene>
    <name evidence="1" type="ORF">B0H17DRAFT_1179628</name>
</gene>
<proteinExistence type="predicted"/>
<name>A0AAD7GIX6_MYCRO</name>
<keyword evidence="2" id="KW-1185">Reference proteome</keyword>
<protein>
    <submittedName>
        <fullName evidence="1">Uncharacterized protein</fullName>
    </submittedName>
</protein>
<evidence type="ECO:0000313" key="1">
    <source>
        <dbReference type="EMBL" id="KAJ7691271.1"/>
    </source>
</evidence>
<comment type="caution">
    <text evidence="1">The sequence shown here is derived from an EMBL/GenBank/DDBJ whole genome shotgun (WGS) entry which is preliminary data.</text>
</comment>
<organism evidence="1 2">
    <name type="scientific">Mycena rosella</name>
    <name type="common">Pink bonnet</name>
    <name type="synonym">Agaricus rosellus</name>
    <dbReference type="NCBI Taxonomy" id="1033263"/>
    <lineage>
        <taxon>Eukaryota</taxon>
        <taxon>Fungi</taxon>
        <taxon>Dikarya</taxon>
        <taxon>Basidiomycota</taxon>
        <taxon>Agaricomycotina</taxon>
        <taxon>Agaricomycetes</taxon>
        <taxon>Agaricomycetidae</taxon>
        <taxon>Agaricales</taxon>
        <taxon>Marasmiineae</taxon>
        <taxon>Mycenaceae</taxon>
        <taxon>Mycena</taxon>
    </lineage>
</organism>